<keyword evidence="2" id="KW-1185">Reference proteome</keyword>
<sequence>MPKSFLVKSRSSAQLGARDWGELSDQLRGDSYIPESSLAKNLPGPRLPRNTTAWERTREDPQSLVQSLFHSPLDATGKCPRSNRGRSSQLQATFQCSVCSKRFPLQRMLNRHLKCHNSVKKHICRYCAKGFNDTFDLKRHLRTHTGIRPYCCFACDKAFTQRCSLESHLKKIHGVQQHYAYRERRSKLFVCEECGFTSSASEEYYSHVRQQHSAGSLLGRGFQQLAGNPAVHSKFHVFYPLPYCR</sequence>
<name>A0ACB8FT13_9SAUR</name>
<evidence type="ECO:0000313" key="1">
    <source>
        <dbReference type="EMBL" id="KAH8008512.1"/>
    </source>
</evidence>
<accession>A0ACB8FT13</accession>
<dbReference type="Proteomes" id="UP000827872">
    <property type="component" value="Linkage Group LG06"/>
</dbReference>
<reference evidence="1" key="1">
    <citation type="submission" date="2021-08" db="EMBL/GenBank/DDBJ databases">
        <title>The first chromosome-level gecko genome reveals the dynamic sex chromosomes of Neotropical dwarf geckos (Sphaerodactylidae: Sphaerodactylus).</title>
        <authorList>
            <person name="Pinto B.J."/>
            <person name="Keating S.E."/>
            <person name="Gamble T."/>
        </authorList>
    </citation>
    <scope>NUCLEOTIDE SEQUENCE</scope>
    <source>
        <strain evidence="1">TG3544</strain>
    </source>
</reference>
<comment type="caution">
    <text evidence="1">The sequence shown here is derived from an EMBL/GenBank/DDBJ whole genome shotgun (WGS) entry which is preliminary data.</text>
</comment>
<dbReference type="EMBL" id="CM037619">
    <property type="protein sequence ID" value="KAH8008512.1"/>
    <property type="molecule type" value="Genomic_DNA"/>
</dbReference>
<protein>
    <submittedName>
        <fullName evidence="1">Uncharacterized protein</fullName>
    </submittedName>
</protein>
<gene>
    <name evidence="1" type="ORF">K3G42_029829</name>
</gene>
<organism evidence="1 2">
    <name type="scientific">Sphaerodactylus townsendi</name>
    <dbReference type="NCBI Taxonomy" id="933632"/>
    <lineage>
        <taxon>Eukaryota</taxon>
        <taxon>Metazoa</taxon>
        <taxon>Chordata</taxon>
        <taxon>Craniata</taxon>
        <taxon>Vertebrata</taxon>
        <taxon>Euteleostomi</taxon>
        <taxon>Lepidosauria</taxon>
        <taxon>Squamata</taxon>
        <taxon>Bifurcata</taxon>
        <taxon>Gekkota</taxon>
        <taxon>Sphaerodactylidae</taxon>
        <taxon>Sphaerodactylus</taxon>
    </lineage>
</organism>
<proteinExistence type="predicted"/>
<evidence type="ECO:0000313" key="2">
    <source>
        <dbReference type="Proteomes" id="UP000827872"/>
    </source>
</evidence>